<feature type="transmembrane region" description="Helical" evidence="1">
    <location>
        <begin position="214"/>
        <end position="240"/>
    </location>
</feature>
<feature type="transmembrane region" description="Helical" evidence="1">
    <location>
        <begin position="85"/>
        <end position="111"/>
    </location>
</feature>
<comment type="caution">
    <text evidence="2">The sequence shown here is derived from an EMBL/GenBank/DDBJ whole genome shotgun (WGS) entry which is preliminary data.</text>
</comment>
<feature type="transmembrane region" description="Helical" evidence="1">
    <location>
        <begin position="12"/>
        <end position="32"/>
    </location>
</feature>
<keyword evidence="3" id="KW-1185">Reference proteome</keyword>
<feature type="transmembrane region" description="Helical" evidence="1">
    <location>
        <begin position="311"/>
        <end position="327"/>
    </location>
</feature>
<evidence type="ECO:0000313" key="3">
    <source>
        <dbReference type="Proteomes" id="UP000076925"/>
    </source>
</evidence>
<protein>
    <submittedName>
        <fullName evidence="2">Uncharacterized protein</fullName>
    </submittedName>
</protein>
<proteinExistence type="predicted"/>
<name>A0A139XBE5_9CYAN</name>
<keyword evidence="1" id="KW-1133">Transmembrane helix</keyword>
<keyword evidence="1" id="KW-0472">Membrane</keyword>
<gene>
    <name evidence="2" type="ORF">WA1_18335</name>
</gene>
<dbReference type="AlphaFoldDB" id="A0A139XBE5"/>
<feature type="transmembrane region" description="Helical" evidence="1">
    <location>
        <begin position="368"/>
        <end position="389"/>
    </location>
</feature>
<feature type="transmembrane region" description="Helical" evidence="1">
    <location>
        <begin position="140"/>
        <end position="160"/>
    </location>
</feature>
<evidence type="ECO:0000313" key="2">
    <source>
        <dbReference type="EMBL" id="KYC41976.1"/>
    </source>
</evidence>
<dbReference type="OrthoDB" id="449179at2"/>
<feature type="transmembrane region" description="Helical" evidence="1">
    <location>
        <begin position="180"/>
        <end position="202"/>
    </location>
</feature>
<keyword evidence="1" id="KW-0812">Transmembrane</keyword>
<feature type="transmembrane region" description="Helical" evidence="1">
    <location>
        <begin position="401"/>
        <end position="421"/>
    </location>
</feature>
<accession>A0A139XBE5</accession>
<feature type="transmembrane region" description="Helical" evidence="1">
    <location>
        <begin position="333"/>
        <end position="356"/>
    </location>
</feature>
<evidence type="ECO:0000256" key="1">
    <source>
        <dbReference type="SAM" id="Phobius"/>
    </source>
</evidence>
<sequence>MNVSENRKLSIFSLATLLVSAHYGLGFLLGTAEKAMSSGVMGSLYAVSVGFGVIASLAIAKFYWTQIEQIWTLLGNRYGNLVKIGVGLMSWMSFIGIGAVQIIAAASILAVMGIPKLPTMLTVTLLFWVVSLLAVEKASWLFRGLLLLNILGLVYGLWVLNGLTNYVQAPLEFISSLHQISLAEAIGVSVSTTLLVLIDMKCHQYMVQARDVRTVYLGCLVAGVSIIALAFLPSAVVIAAQNARILPANLDTKEVVPYILSWVGHGTNQPLGIFLIGVLAVPSLGLGSSVLRVQTKTMLDLQIVPKFQGNNVLIGAINALFALAIALKGGEIIGLILLFYTAYLSAVWVPWIAYLLNHVKFYTFSDFSVRLSLALGSLSALITLSVILYQPNAVFWGNGELTIMIVAMGCGGISLLFGQLADSLNTISSSLKKGVGSGE</sequence>
<reference evidence="2 3" key="1">
    <citation type="journal article" date="2013" name="Genome Biol. Evol.">
        <title>Genomes of Stigonematalean cyanobacteria (subsection V) and the evolution of oxygenic photosynthesis from prokaryotes to plastids.</title>
        <authorList>
            <person name="Dagan T."/>
            <person name="Roettger M."/>
            <person name="Stucken K."/>
            <person name="Landan G."/>
            <person name="Koch R."/>
            <person name="Major P."/>
            <person name="Gould S.B."/>
            <person name="Goremykin V.V."/>
            <person name="Rippka R."/>
            <person name="Tandeau de Marsac N."/>
            <person name="Gugger M."/>
            <person name="Lockhart P.J."/>
            <person name="Allen J.F."/>
            <person name="Brune I."/>
            <person name="Maus I."/>
            <person name="Puhler A."/>
            <person name="Martin W.F."/>
        </authorList>
    </citation>
    <scope>NUCLEOTIDE SEQUENCE [LARGE SCALE GENOMIC DNA]</scope>
    <source>
        <strain evidence="2 3">PCC 7110</strain>
    </source>
</reference>
<dbReference type="Proteomes" id="UP000076925">
    <property type="component" value="Unassembled WGS sequence"/>
</dbReference>
<feature type="transmembrane region" description="Helical" evidence="1">
    <location>
        <begin position="271"/>
        <end position="291"/>
    </location>
</feature>
<feature type="transmembrane region" description="Helical" evidence="1">
    <location>
        <begin position="44"/>
        <end position="64"/>
    </location>
</feature>
<feature type="transmembrane region" description="Helical" evidence="1">
    <location>
        <begin position="117"/>
        <end position="135"/>
    </location>
</feature>
<organism evidence="2 3">
    <name type="scientific">Scytonema hofmannii PCC 7110</name>
    <dbReference type="NCBI Taxonomy" id="128403"/>
    <lineage>
        <taxon>Bacteria</taxon>
        <taxon>Bacillati</taxon>
        <taxon>Cyanobacteriota</taxon>
        <taxon>Cyanophyceae</taxon>
        <taxon>Nostocales</taxon>
        <taxon>Scytonemataceae</taxon>
        <taxon>Scytonema</taxon>
    </lineage>
</organism>
<dbReference type="RefSeq" id="WP_017746391.1">
    <property type="nucleotide sequence ID" value="NZ_KQ976354.1"/>
</dbReference>
<dbReference type="EMBL" id="ANNX02000020">
    <property type="protein sequence ID" value="KYC41976.1"/>
    <property type="molecule type" value="Genomic_DNA"/>
</dbReference>
<dbReference type="STRING" id="128403.WA1_18335"/>